<gene>
    <name evidence="3" type="ORF">O0235_13550</name>
</gene>
<evidence type="ECO:0000313" key="3">
    <source>
        <dbReference type="EMBL" id="WBL35780.1"/>
    </source>
</evidence>
<dbReference type="Proteomes" id="UP001212803">
    <property type="component" value="Chromosome"/>
</dbReference>
<evidence type="ECO:0000313" key="4">
    <source>
        <dbReference type="Proteomes" id="UP001212803"/>
    </source>
</evidence>
<dbReference type="RefSeq" id="WP_270056305.1">
    <property type="nucleotide sequence ID" value="NZ_CP115149.1"/>
</dbReference>
<dbReference type="EMBL" id="CP115149">
    <property type="protein sequence ID" value="WBL35780.1"/>
    <property type="molecule type" value="Genomic_DNA"/>
</dbReference>
<name>A0ABY7M5F5_9CHLR</name>
<keyword evidence="4" id="KW-1185">Reference proteome</keyword>
<dbReference type="NCBIfam" id="TIGR02605">
    <property type="entry name" value="CxxC_CxxC_SSSS"/>
    <property type="match status" value="1"/>
</dbReference>
<feature type="domain" description="Putative regulatory protein FmdB zinc ribbon" evidence="2">
    <location>
        <begin position="1"/>
        <end position="42"/>
    </location>
</feature>
<dbReference type="PANTHER" id="PTHR34404">
    <property type="entry name" value="REGULATORY PROTEIN, FMDB FAMILY"/>
    <property type="match status" value="1"/>
</dbReference>
<dbReference type="InterPro" id="IPR013429">
    <property type="entry name" value="Regulatory_FmdB_Zinc_ribbon"/>
</dbReference>
<proteinExistence type="predicted"/>
<feature type="region of interest" description="Disordered" evidence="1">
    <location>
        <begin position="63"/>
        <end position="95"/>
    </location>
</feature>
<dbReference type="Pfam" id="PF09723">
    <property type="entry name" value="Zn_ribbon_8"/>
    <property type="match status" value="1"/>
</dbReference>
<organism evidence="3 4">
    <name type="scientific">Tepidiforma flava</name>
    <dbReference type="NCBI Taxonomy" id="3004094"/>
    <lineage>
        <taxon>Bacteria</taxon>
        <taxon>Bacillati</taxon>
        <taxon>Chloroflexota</taxon>
        <taxon>Tepidiformia</taxon>
        <taxon>Tepidiformales</taxon>
        <taxon>Tepidiformaceae</taxon>
        <taxon>Tepidiforma</taxon>
    </lineage>
</organism>
<dbReference type="SMART" id="SM00834">
    <property type="entry name" value="CxxC_CXXC_SSSS"/>
    <property type="match status" value="1"/>
</dbReference>
<dbReference type="PANTHER" id="PTHR34404:SF2">
    <property type="entry name" value="CONSERVED SERINE RICH PROTEIN"/>
    <property type="match status" value="1"/>
</dbReference>
<reference evidence="3 4" key="1">
    <citation type="journal article" date="2023" name="ISME J.">
        <title>Thermophilic Dehalococcoidia with unusual traits shed light on an unexpected past.</title>
        <authorList>
            <person name="Palmer M."/>
            <person name="Covington J.K."/>
            <person name="Zhou E.M."/>
            <person name="Thomas S.C."/>
            <person name="Habib N."/>
            <person name="Seymour C.O."/>
            <person name="Lai D."/>
            <person name="Johnston J."/>
            <person name="Hashimi A."/>
            <person name="Jiao J.Y."/>
            <person name="Muok A.R."/>
            <person name="Liu L."/>
            <person name="Xian W.D."/>
            <person name="Zhi X.Y."/>
            <person name="Li M.M."/>
            <person name="Silva L.P."/>
            <person name="Bowen B.P."/>
            <person name="Louie K."/>
            <person name="Briegel A."/>
            <person name="Pett-Ridge J."/>
            <person name="Weber P.K."/>
            <person name="Tocheva E.I."/>
            <person name="Woyke T."/>
            <person name="Northen T.R."/>
            <person name="Mayali X."/>
            <person name="Li W.J."/>
            <person name="Hedlund B.P."/>
        </authorList>
    </citation>
    <scope>NUCLEOTIDE SEQUENCE [LARGE SCALE GENOMIC DNA]</scope>
    <source>
        <strain evidence="3 4">YIM 72310</strain>
    </source>
</reference>
<evidence type="ECO:0000259" key="2">
    <source>
        <dbReference type="SMART" id="SM00834"/>
    </source>
</evidence>
<accession>A0ABY7M5F5</accession>
<protein>
    <recommendedName>
        <fullName evidence="2">Putative regulatory protein FmdB zinc ribbon domain-containing protein</fullName>
    </recommendedName>
</protein>
<sequence>MPTYEYHCPACDARYELRQGFDAPTTHTCEECGKGTAKRVLHAPPIVFKGSGWYITDSRNKQSALSDSAGSASESESASTSASAGESTGEAAAAS</sequence>
<evidence type="ECO:0000256" key="1">
    <source>
        <dbReference type="SAM" id="MobiDB-lite"/>
    </source>
</evidence>